<dbReference type="OrthoDB" id="118710at2759"/>
<comment type="caution">
    <text evidence="1">The sequence shown here is derived from an EMBL/GenBank/DDBJ whole genome shotgun (WGS) entry which is preliminary data.</text>
</comment>
<dbReference type="AlphaFoldDB" id="A0A225VYK5"/>
<protein>
    <submittedName>
        <fullName evidence="1">Uncharacterized protein</fullName>
    </submittedName>
</protein>
<organism evidence="1 2">
    <name type="scientific">Phytophthora megakarya</name>
    <dbReference type="NCBI Taxonomy" id="4795"/>
    <lineage>
        <taxon>Eukaryota</taxon>
        <taxon>Sar</taxon>
        <taxon>Stramenopiles</taxon>
        <taxon>Oomycota</taxon>
        <taxon>Peronosporomycetes</taxon>
        <taxon>Peronosporales</taxon>
        <taxon>Peronosporaceae</taxon>
        <taxon>Phytophthora</taxon>
    </lineage>
</organism>
<name>A0A225VYK5_9STRA</name>
<reference evidence="2" key="1">
    <citation type="submission" date="2017-03" db="EMBL/GenBank/DDBJ databases">
        <title>Phytopthora megakarya and P. palmivora, two closely related causual agents of cacao black pod achieved similar genome size and gene model numbers by different mechanisms.</title>
        <authorList>
            <person name="Ali S."/>
            <person name="Shao J."/>
            <person name="Larry D.J."/>
            <person name="Kronmiller B."/>
            <person name="Shen D."/>
            <person name="Strem M.D."/>
            <person name="Melnick R.L."/>
            <person name="Guiltinan M.J."/>
            <person name="Tyler B.M."/>
            <person name="Meinhardt L.W."/>
            <person name="Bailey B.A."/>
        </authorList>
    </citation>
    <scope>NUCLEOTIDE SEQUENCE [LARGE SCALE GENOMIC DNA]</scope>
    <source>
        <strain evidence="2">zdho120</strain>
    </source>
</reference>
<proteinExistence type="predicted"/>
<evidence type="ECO:0000313" key="1">
    <source>
        <dbReference type="EMBL" id="OWZ10591.1"/>
    </source>
</evidence>
<dbReference type="Proteomes" id="UP000198211">
    <property type="component" value="Unassembled WGS sequence"/>
</dbReference>
<accession>A0A225VYK5</accession>
<evidence type="ECO:0000313" key="2">
    <source>
        <dbReference type="Proteomes" id="UP000198211"/>
    </source>
</evidence>
<sequence>MSIVEDPGLIEVVRFANNTITQLSMPSRQNTVADGSHAKYCQYRLSLRLRRADVDECYFSLSSDIWTSLKRESFIGQTLHQPLIIIRGRFK</sequence>
<keyword evidence="2" id="KW-1185">Reference proteome</keyword>
<gene>
    <name evidence="1" type="ORF">PHMEG_00016538</name>
</gene>
<dbReference type="EMBL" id="NBNE01002398">
    <property type="protein sequence ID" value="OWZ10591.1"/>
    <property type="molecule type" value="Genomic_DNA"/>
</dbReference>